<keyword evidence="2" id="KW-1015">Disulfide bond</keyword>
<dbReference type="CDD" id="cd15797">
    <property type="entry name" value="PMEI"/>
    <property type="match status" value="1"/>
</dbReference>
<sequence>MNLTYNKAPKTVTNNKAPKTVTDALIDKVCQKTEYPPICRQILVKFKYSPVVPTTLSSIIVLAKNHAQITKGKISSLHKGIKENVSELRLRYHKCIKNYEHALTQLNAASEGSFRIKLNIASIKKHILTAISDVQSCTTELAKQRNEISGLTSENRRFQNIGSVILGICDEIS</sequence>
<gene>
    <name evidence="5" type="ORF">STAS_11682</name>
</gene>
<evidence type="ECO:0000313" key="5">
    <source>
        <dbReference type="EMBL" id="GER35410.1"/>
    </source>
</evidence>
<dbReference type="PANTHER" id="PTHR36710:SF4">
    <property type="entry name" value="PLANT INVERTASE_PECTIN METHYLESTERASE INHIBITOR SUPERFAMILY PROTEIN"/>
    <property type="match status" value="1"/>
</dbReference>
<name>A0A5A7PRI5_STRAF</name>
<dbReference type="InterPro" id="IPR034086">
    <property type="entry name" value="PMEI_plant"/>
</dbReference>
<organism evidence="5 6">
    <name type="scientific">Striga asiatica</name>
    <name type="common">Asiatic witchweed</name>
    <name type="synonym">Buchnera asiatica</name>
    <dbReference type="NCBI Taxonomy" id="4170"/>
    <lineage>
        <taxon>Eukaryota</taxon>
        <taxon>Viridiplantae</taxon>
        <taxon>Streptophyta</taxon>
        <taxon>Embryophyta</taxon>
        <taxon>Tracheophyta</taxon>
        <taxon>Spermatophyta</taxon>
        <taxon>Magnoliopsida</taxon>
        <taxon>eudicotyledons</taxon>
        <taxon>Gunneridae</taxon>
        <taxon>Pentapetalae</taxon>
        <taxon>asterids</taxon>
        <taxon>lamiids</taxon>
        <taxon>Lamiales</taxon>
        <taxon>Orobanchaceae</taxon>
        <taxon>Buchnereae</taxon>
        <taxon>Striga</taxon>
    </lineage>
</organism>
<dbReference type="OrthoDB" id="909794at2759"/>
<dbReference type="SMART" id="SM00856">
    <property type="entry name" value="PMEI"/>
    <property type="match status" value="1"/>
</dbReference>
<evidence type="ECO:0000313" key="6">
    <source>
        <dbReference type="Proteomes" id="UP000325081"/>
    </source>
</evidence>
<dbReference type="EMBL" id="BKCP01004961">
    <property type="protein sequence ID" value="GER35410.1"/>
    <property type="molecule type" value="Genomic_DNA"/>
</dbReference>
<dbReference type="Gene3D" id="1.20.140.40">
    <property type="entry name" value="Invertase/pectin methylesterase inhibitor family protein"/>
    <property type="match status" value="1"/>
</dbReference>
<keyword evidence="1" id="KW-0732">Signal</keyword>
<accession>A0A5A7PRI5</accession>
<evidence type="ECO:0000256" key="3">
    <source>
        <dbReference type="ARBA" id="ARBA00038471"/>
    </source>
</evidence>
<dbReference type="AlphaFoldDB" id="A0A5A7PRI5"/>
<dbReference type="Proteomes" id="UP000325081">
    <property type="component" value="Unassembled WGS sequence"/>
</dbReference>
<dbReference type="InterPro" id="IPR006501">
    <property type="entry name" value="Pectinesterase_inhib_dom"/>
</dbReference>
<comment type="similarity">
    <text evidence="3">Belongs to the PMEI family.</text>
</comment>
<keyword evidence="6" id="KW-1185">Reference proteome</keyword>
<proteinExistence type="inferred from homology"/>
<dbReference type="NCBIfam" id="TIGR01614">
    <property type="entry name" value="PME_inhib"/>
    <property type="match status" value="1"/>
</dbReference>
<feature type="domain" description="Pectinesterase inhibitor" evidence="4">
    <location>
        <begin position="21"/>
        <end position="168"/>
    </location>
</feature>
<dbReference type="Pfam" id="PF04043">
    <property type="entry name" value="PMEI"/>
    <property type="match status" value="1"/>
</dbReference>
<evidence type="ECO:0000259" key="4">
    <source>
        <dbReference type="SMART" id="SM00856"/>
    </source>
</evidence>
<evidence type="ECO:0000256" key="2">
    <source>
        <dbReference type="ARBA" id="ARBA00023157"/>
    </source>
</evidence>
<dbReference type="GO" id="GO:0046910">
    <property type="term" value="F:pectinesterase inhibitor activity"/>
    <property type="evidence" value="ECO:0007669"/>
    <property type="project" value="InterPro"/>
</dbReference>
<dbReference type="InterPro" id="IPR035513">
    <property type="entry name" value="Invertase/methylesterase_inhib"/>
</dbReference>
<protein>
    <submittedName>
        <fullName evidence="5">Plant invertase/pectin methylesterase inhibitor</fullName>
    </submittedName>
</protein>
<reference evidence="6" key="1">
    <citation type="journal article" date="2019" name="Curr. Biol.">
        <title>Genome Sequence of Striga asiatica Provides Insight into the Evolution of Plant Parasitism.</title>
        <authorList>
            <person name="Yoshida S."/>
            <person name="Kim S."/>
            <person name="Wafula E.K."/>
            <person name="Tanskanen J."/>
            <person name="Kim Y.M."/>
            <person name="Honaas L."/>
            <person name="Yang Z."/>
            <person name="Spallek T."/>
            <person name="Conn C.E."/>
            <person name="Ichihashi Y."/>
            <person name="Cheong K."/>
            <person name="Cui S."/>
            <person name="Der J.P."/>
            <person name="Gundlach H."/>
            <person name="Jiao Y."/>
            <person name="Hori C."/>
            <person name="Ishida J.K."/>
            <person name="Kasahara H."/>
            <person name="Kiba T."/>
            <person name="Kim M.S."/>
            <person name="Koo N."/>
            <person name="Laohavisit A."/>
            <person name="Lee Y.H."/>
            <person name="Lumba S."/>
            <person name="McCourt P."/>
            <person name="Mortimer J.C."/>
            <person name="Mutuku J.M."/>
            <person name="Nomura T."/>
            <person name="Sasaki-Sekimoto Y."/>
            <person name="Seto Y."/>
            <person name="Wang Y."/>
            <person name="Wakatake T."/>
            <person name="Sakakibara H."/>
            <person name="Demura T."/>
            <person name="Yamaguchi S."/>
            <person name="Yoneyama K."/>
            <person name="Manabe R.I."/>
            <person name="Nelson D.C."/>
            <person name="Schulman A.H."/>
            <person name="Timko M.P."/>
            <person name="dePamphilis C.W."/>
            <person name="Choi D."/>
            <person name="Shirasu K."/>
        </authorList>
    </citation>
    <scope>NUCLEOTIDE SEQUENCE [LARGE SCALE GENOMIC DNA]</scope>
    <source>
        <strain evidence="6">cv. UVA1</strain>
    </source>
</reference>
<dbReference type="PANTHER" id="PTHR36710">
    <property type="entry name" value="PECTINESTERASE INHIBITOR-LIKE"/>
    <property type="match status" value="1"/>
</dbReference>
<dbReference type="InterPro" id="IPR052421">
    <property type="entry name" value="PCW_Enzyme_Inhibitor"/>
</dbReference>
<evidence type="ECO:0000256" key="1">
    <source>
        <dbReference type="ARBA" id="ARBA00022729"/>
    </source>
</evidence>
<dbReference type="SUPFAM" id="SSF101148">
    <property type="entry name" value="Plant invertase/pectin methylesterase inhibitor"/>
    <property type="match status" value="1"/>
</dbReference>
<comment type="caution">
    <text evidence="5">The sequence shown here is derived from an EMBL/GenBank/DDBJ whole genome shotgun (WGS) entry which is preliminary data.</text>
</comment>